<gene>
    <name evidence="13" type="ORF">MDCFG202_LOCUS202131</name>
</gene>
<reference evidence="13" key="1">
    <citation type="submission" date="2021-03" db="EMBL/GenBank/DDBJ databases">
        <authorList>
            <person name="Alouane T."/>
            <person name="Langin T."/>
            <person name="Bonhomme L."/>
        </authorList>
    </citation>
    <scope>NUCLEOTIDE SEQUENCE</scope>
    <source>
        <strain evidence="13">MDC_Fg202</strain>
    </source>
</reference>
<evidence type="ECO:0000256" key="11">
    <source>
        <dbReference type="SAM" id="Phobius"/>
    </source>
</evidence>
<proteinExistence type="inferred from homology"/>
<comment type="caution">
    <text evidence="13">The sequence shown here is derived from an EMBL/GenBank/DDBJ whole genome shotgun (WGS) entry which is preliminary data.</text>
</comment>
<dbReference type="GO" id="GO:0004497">
    <property type="term" value="F:monooxygenase activity"/>
    <property type="evidence" value="ECO:0007669"/>
    <property type="project" value="UniProtKB-KW"/>
</dbReference>
<dbReference type="PANTHER" id="PTHR47356:SF2">
    <property type="entry name" value="FAD-BINDING DOMAIN-CONTAINING PROTEIN-RELATED"/>
    <property type="match status" value="1"/>
</dbReference>
<dbReference type="Gene3D" id="3.50.50.60">
    <property type="entry name" value="FAD/NAD(P)-binding domain"/>
    <property type="match status" value="1"/>
</dbReference>
<keyword evidence="9" id="KW-0503">Monooxygenase</keyword>
<keyword evidence="5 11" id="KW-0812">Transmembrane</keyword>
<evidence type="ECO:0000313" key="13">
    <source>
        <dbReference type="EMBL" id="CAG1980319.1"/>
    </source>
</evidence>
<comment type="cofactor">
    <cofactor evidence="1">
        <name>FAD</name>
        <dbReference type="ChEBI" id="CHEBI:57692"/>
    </cofactor>
</comment>
<evidence type="ECO:0000256" key="5">
    <source>
        <dbReference type="ARBA" id="ARBA00022692"/>
    </source>
</evidence>
<organism evidence="13 14">
    <name type="scientific">Gibberella zeae</name>
    <name type="common">Wheat head blight fungus</name>
    <name type="synonym">Fusarium graminearum</name>
    <dbReference type="NCBI Taxonomy" id="5518"/>
    <lineage>
        <taxon>Eukaryota</taxon>
        <taxon>Fungi</taxon>
        <taxon>Dikarya</taxon>
        <taxon>Ascomycota</taxon>
        <taxon>Pezizomycotina</taxon>
        <taxon>Sordariomycetes</taxon>
        <taxon>Hypocreomycetidae</taxon>
        <taxon>Hypocreales</taxon>
        <taxon>Nectriaceae</taxon>
        <taxon>Fusarium</taxon>
    </lineage>
</organism>
<feature type="transmembrane region" description="Helical" evidence="11">
    <location>
        <begin position="21"/>
        <end position="44"/>
    </location>
</feature>
<dbReference type="Proteomes" id="UP000746612">
    <property type="component" value="Unassembled WGS sequence"/>
</dbReference>
<comment type="subcellular location">
    <subcellularLocation>
        <location evidence="2">Membrane</location>
    </subcellularLocation>
</comment>
<protein>
    <recommendedName>
        <fullName evidence="12">FAD-binding domain-containing protein</fullName>
    </recommendedName>
</protein>
<keyword evidence="4" id="KW-0285">Flavoprotein</keyword>
<dbReference type="EMBL" id="CAJPIJ010000117">
    <property type="protein sequence ID" value="CAG1980319.1"/>
    <property type="molecule type" value="Genomic_DNA"/>
</dbReference>
<evidence type="ECO:0000259" key="12">
    <source>
        <dbReference type="Pfam" id="PF01494"/>
    </source>
</evidence>
<dbReference type="AlphaFoldDB" id="A0A9N8NJP8"/>
<dbReference type="PANTHER" id="PTHR47356">
    <property type="entry name" value="FAD-DEPENDENT MONOOXYGENASE ASQG-RELATED"/>
    <property type="match status" value="1"/>
</dbReference>
<dbReference type="SUPFAM" id="SSF51905">
    <property type="entry name" value="FAD/NAD(P)-binding domain"/>
    <property type="match status" value="1"/>
</dbReference>
<name>A0A9N8NJP8_GIBZA</name>
<evidence type="ECO:0000256" key="4">
    <source>
        <dbReference type="ARBA" id="ARBA00022630"/>
    </source>
</evidence>
<evidence type="ECO:0000256" key="7">
    <source>
        <dbReference type="ARBA" id="ARBA00022989"/>
    </source>
</evidence>
<keyword evidence="8" id="KW-0560">Oxidoreductase</keyword>
<evidence type="ECO:0000256" key="1">
    <source>
        <dbReference type="ARBA" id="ARBA00001974"/>
    </source>
</evidence>
<dbReference type="GO" id="GO:0071949">
    <property type="term" value="F:FAD binding"/>
    <property type="evidence" value="ECO:0007669"/>
    <property type="project" value="InterPro"/>
</dbReference>
<evidence type="ECO:0000256" key="9">
    <source>
        <dbReference type="ARBA" id="ARBA00023033"/>
    </source>
</evidence>
<feature type="domain" description="FAD-binding" evidence="12">
    <location>
        <begin position="27"/>
        <end position="370"/>
    </location>
</feature>
<evidence type="ECO:0000313" key="14">
    <source>
        <dbReference type="Proteomes" id="UP000746612"/>
    </source>
</evidence>
<dbReference type="InterPro" id="IPR036188">
    <property type="entry name" value="FAD/NAD-bd_sf"/>
</dbReference>
<dbReference type="Pfam" id="PF01494">
    <property type="entry name" value="FAD_binding_3"/>
    <property type="match status" value="1"/>
</dbReference>
<evidence type="ECO:0000256" key="2">
    <source>
        <dbReference type="ARBA" id="ARBA00004370"/>
    </source>
</evidence>
<dbReference type="GO" id="GO:0016020">
    <property type="term" value="C:membrane"/>
    <property type="evidence" value="ECO:0007669"/>
    <property type="project" value="UniProtKB-SubCell"/>
</dbReference>
<dbReference type="PRINTS" id="PR00420">
    <property type="entry name" value="RNGMNOXGNASE"/>
</dbReference>
<accession>A0A9N8NJP8</accession>
<feature type="transmembrane region" description="Helical" evidence="11">
    <location>
        <begin position="469"/>
        <end position="487"/>
    </location>
</feature>
<dbReference type="InterPro" id="IPR050562">
    <property type="entry name" value="FAD_mOase_fung"/>
</dbReference>
<evidence type="ECO:0000256" key="10">
    <source>
        <dbReference type="ARBA" id="ARBA00023136"/>
    </source>
</evidence>
<evidence type="ECO:0000256" key="8">
    <source>
        <dbReference type="ARBA" id="ARBA00023002"/>
    </source>
</evidence>
<sequence length="492" mass="55777">MRCHINLLKSNQVPHYFTRSTGTMGFTVIIVGGSVSGLSLASMLEKFNINYILLEAHPTIAPQLGASLGLLPSGLRILDQLGCYDKIRNNVGNTYYAAQMRLFSGKTWIDTKPTTFSEKLEERIGYPQTFVDRQTVIQVLFDSLKYKDRVLTSKRVNVVEHGGDHVTVHTTDGSKYTGDVVVGADGIHSKVRQEMWRIANDAKSDLFKPDPLVGLQCESKCIFGISKRPPGLPASPQQINAFFKNSNYMIISAPENRYYWFLFTEANKVYGKDIPRYTKEDELQLAEEHFEDQLTETTTFKDLYEHRLQTSLVSIEDHVFPRWHYRRIITIGDAAHKLHPISAQGGNGAMETAAVLVNTLVDALQDQDAKGSLTECEIDAIFTDVQANRFQRAVDAVNQGRRTNSASIKETLFSKIFVDYFFPRFGQSLIFSLIVKNTMSGPCIARLPVPERYIMAVERHQRRNPKKNWTTWTLMSLGAGFLFVFMFSRMRV</sequence>
<comment type="similarity">
    <text evidence="3">Belongs to the paxM FAD-dependent monooxygenase family.</text>
</comment>
<keyword evidence="10 11" id="KW-0472">Membrane</keyword>
<keyword evidence="6" id="KW-0274">FAD</keyword>
<evidence type="ECO:0000256" key="6">
    <source>
        <dbReference type="ARBA" id="ARBA00022827"/>
    </source>
</evidence>
<dbReference type="InterPro" id="IPR002938">
    <property type="entry name" value="FAD-bd"/>
</dbReference>
<evidence type="ECO:0000256" key="3">
    <source>
        <dbReference type="ARBA" id="ARBA00007992"/>
    </source>
</evidence>
<keyword evidence="7 11" id="KW-1133">Transmembrane helix</keyword>